<evidence type="ECO:0000256" key="5">
    <source>
        <dbReference type="ARBA" id="ARBA00022490"/>
    </source>
</evidence>
<dbReference type="InterPro" id="IPR005172">
    <property type="entry name" value="CRC"/>
</dbReference>
<comment type="subcellular location">
    <subcellularLocation>
        <location evidence="1">Cytoplasm</location>
    </subcellularLocation>
    <subcellularLocation>
        <location evidence="2">Nucleus</location>
        <location evidence="2">Nucleolus</location>
    </subcellularLocation>
</comment>
<dbReference type="CDD" id="cd11370">
    <property type="entry name" value="RNase_PH_RRP41"/>
    <property type="match status" value="1"/>
</dbReference>
<evidence type="ECO:0000313" key="12">
    <source>
        <dbReference type="EMBL" id="RLN79277.1"/>
    </source>
</evidence>
<evidence type="ECO:0000256" key="6">
    <source>
        <dbReference type="ARBA" id="ARBA00022835"/>
    </source>
</evidence>
<dbReference type="GO" id="GO:0000176">
    <property type="term" value="C:nuclear exosome (RNase complex)"/>
    <property type="evidence" value="ECO:0007669"/>
    <property type="project" value="TreeGrafter"/>
</dbReference>
<dbReference type="EMBL" id="JPWU03000125">
    <property type="protein sequence ID" value="KAG2525434.1"/>
    <property type="molecule type" value="Genomic_DNA"/>
</dbReference>
<dbReference type="Pfam" id="PF03725">
    <property type="entry name" value="RNase_PH_C"/>
    <property type="match status" value="1"/>
</dbReference>
<dbReference type="PANTHER" id="PTHR11953:SF0">
    <property type="entry name" value="EXOSOME COMPLEX COMPONENT RRP41"/>
    <property type="match status" value="1"/>
</dbReference>
<dbReference type="SUPFAM" id="SSF55666">
    <property type="entry name" value="Ribonuclease PH domain 2-like"/>
    <property type="match status" value="1"/>
</dbReference>
<evidence type="ECO:0000259" key="8">
    <source>
        <dbReference type="PROSITE" id="PS51634"/>
    </source>
</evidence>
<dbReference type="AlphaFoldDB" id="A0A421GNR9"/>
<evidence type="ECO:0000256" key="2">
    <source>
        <dbReference type="ARBA" id="ARBA00004604"/>
    </source>
</evidence>
<dbReference type="GO" id="GO:0016075">
    <property type="term" value="P:rRNA catabolic process"/>
    <property type="evidence" value="ECO:0007669"/>
    <property type="project" value="TreeGrafter"/>
</dbReference>
<keyword evidence="7" id="KW-0539">Nucleus</keyword>
<protein>
    <recommendedName>
        <fullName evidence="8">CRC domain-containing protein</fullName>
    </recommendedName>
</protein>
<dbReference type="SMART" id="SM01114">
    <property type="entry name" value="CXC"/>
    <property type="match status" value="2"/>
</dbReference>
<name>A0A421GNR9_9STRA</name>
<organism evidence="12 13">
    <name type="scientific">Phytophthora kernoviae</name>
    <dbReference type="NCBI Taxonomy" id="325452"/>
    <lineage>
        <taxon>Eukaryota</taxon>
        <taxon>Sar</taxon>
        <taxon>Stramenopiles</taxon>
        <taxon>Oomycota</taxon>
        <taxon>Peronosporomycetes</taxon>
        <taxon>Peronosporales</taxon>
        <taxon>Peronosporaceae</taxon>
        <taxon>Phytophthora</taxon>
    </lineage>
</organism>
<proteinExistence type="inferred from homology"/>
<dbReference type="Proteomes" id="UP000285883">
    <property type="component" value="Unassembled WGS sequence"/>
</dbReference>
<dbReference type="InterPro" id="IPR001247">
    <property type="entry name" value="ExoRNase_PH_dom1"/>
</dbReference>
<feature type="domain" description="CRC" evidence="8">
    <location>
        <begin position="445"/>
        <end position="568"/>
    </location>
</feature>
<dbReference type="STRING" id="325452.A0A421GNR9"/>
<dbReference type="PROSITE" id="PS51634">
    <property type="entry name" value="CRC"/>
    <property type="match status" value="1"/>
</dbReference>
<dbReference type="InterPro" id="IPR033467">
    <property type="entry name" value="Tesmin/TSO1-like_CXC"/>
</dbReference>
<evidence type="ECO:0000313" key="11">
    <source>
        <dbReference type="EMBL" id="RLN45421.1"/>
    </source>
</evidence>
<dbReference type="InterPro" id="IPR027408">
    <property type="entry name" value="PNPase/RNase_PH_dom_sf"/>
</dbReference>
<dbReference type="FunFam" id="3.30.230.70:FF:000004">
    <property type="entry name" value="Exosome complex component Rrp41"/>
    <property type="match status" value="1"/>
</dbReference>
<dbReference type="Proteomes" id="UP000285624">
    <property type="component" value="Unassembled WGS sequence"/>
</dbReference>
<evidence type="ECO:0000256" key="1">
    <source>
        <dbReference type="ARBA" id="ARBA00004496"/>
    </source>
</evidence>
<dbReference type="PANTHER" id="PTHR11953">
    <property type="entry name" value="EXOSOME COMPLEX COMPONENT"/>
    <property type="match status" value="1"/>
</dbReference>
<evidence type="ECO:0000313" key="13">
    <source>
        <dbReference type="Proteomes" id="UP000285624"/>
    </source>
</evidence>
<dbReference type="EMBL" id="MAYM02000161">
    <property type="protein sequence ID" value="RLN45421.1"/>
    <property type="molecule type" value="Genomic_DNA"/>
</dbReference>
<evidence type="ECO:0000256" key="4">
    <source>
        <dbReference type="ARBA" id="ARBA00007267"/>
    </source>
</evidence>
<comment type="similarity">
    <text evidence="4">Belongs to the lin-54 family.</text>
</comment>
<dbReference type="Pfam" id="PF03638">
    <property type="entry name" value="TCR"/>
    <property type="match status" value="2"/>
</dbReference>
<dbReference type="Pfam" id="PF01138">
    <property type="entry name" value="RNase_PH"/>
    <property type="match status" value="1"/>
</dbReference>
<dbReference type="Proteomes" id="UP000785171">
    <property type="component" value="Unassembled WGS sequence"/>
</dbReference>
<dbReference type="InterPro" id="IPR036345">
    <property type="entry name" value="ExoRNase_PH_dom2_sf"/>
</dbReference>
<evidence type="ECO:0000313" key="14">
    <source>
        <dbReference type="Proteomes" id="UP000285883"/>
    </source>
</evidence>
<evidence type="ECO:0000256" key="3">
    <source>
        <dbReference type="ARBA" id="ARBA00006678"/>
    </source>
</evidence>
<reference evidence="9" key="3">
    <citation type="submission" date="2020-06" db="EMBL/GenBank/DDBJ databases">
        <authorList>
            <person name="Studholme D.J."/>
        </authorList>
    </citation>
    <scope>NUCLEOTIDE SEQUENCE</scope>
    <source>
        <strain evidence="9">NZFS 2646</strain>
        <strain evidence="10">NZFS 3630</strain>
    </source>
</reference>
<evidence type="ECO:0000313" key="9">
    <source>
        <dbReference type="EMBL" id="KAG2523551.1"/>
    </source>
</evidence>
<gene>
    <name evidence="11" type="ORF">BBI17_005465</name>
    <name evidence="12" type="ORF">BBO99_00005391</name>
    <name evidence="9" type="ORF">JM16_005290</name>
    <name evidence="10" type="ORF">JM18_004864</name>
</gene>
<dbReference type="GO" id="GO:0034475">
    <property type="term" value="P:U4 snRNA 3'-end processing"/>
    <property type="evidence" value="ECO:0007669"/>
    <property type="project" value="TreeGrafter"/>
</dbReference>
<dbReference type="GO" id="GO:0005730">
    <property type="term" value="C:nucleolus"/>
    <property type="evidence" value="ECO:0007669"/>
    <property type="project" value="UniProtKB-SubCell"/>
</dbReference>
<dbReference type="SUPFAM" id="SSF54211">
    <property type="entry name" value="Ribosomal protein S5 domain 2-like"/>
    <property type="match status" value="1"/>
</dbReference>
<comment type="caution">
    <text evidence="12">The sequence shown here is derived from an EMBL/GenBank/DDBJ whole genome shotgun (WGS) entry which is preliminary data.</text>
</comment>
<keyword evidence="6" id="KW-0271">Exosome</keyword>
<accession>A0A421GNR9</accession>
<reference evidence="13 14" key="2">
    <citation type="submission" date="2018-07" db="EMBL/GenBank/DDBJ databases">
        <title>Genome sequencing of oomycete isolates from Chile give support for New Zealand origin for Phytophthora kernoviae and make available the first Nothophytophthora sp. genome.</title>
        <authorList>
            <person name="Studholme D.J."/>
            <person name="Sanfuentes E."/>
            <person name="Panda P."/>
            <person name="Hill R."/>
            <person name="Sambles C."/>
            <person name="Grant M."/>
            <person name="Williams N.M."/>
            <person name="Mcdougal R.L."/>
        </authorList>
    </citation>
    <scope>NUCLEOTIDE SEQUENCE [LARGE SCALE GENOMIC DNA]</scope>
    <source>
        <strain evidence="11">Chile2</strain>
        <strain evidence="12">Chile4</strain>
    </source>
</reference>
<evidence type="ECO:0000256" key="7">
    <source>
        <dbReference type="ARBA" id="ARBA00023242"/>
    </source>
</evidence>
<dbReference type="GO" id="GO:0003723">
    <property type="term" value="F:RNA binding"/>
    <property type="evidence" value="ECO:0007669"/>
    <property type="project" value="TreeGrafter"/>
</dbReference>
<dbReference type="EMBL" id="MBDN02000153">
    <property type="protein sequence ID" value="RLN79277.1"/>
    <property type="molecule type" value="Genomic_DNA"/>
</dbReference>
<dbReference type="Proteomes" id="UP000792063">
    <property type="component" value="Unassembled WGS sequence"/>
</dbReference>
<evidence type="ECO:0000313" key="10">
    <source>
        <dbReference type="EMBL" id="KAG2525434.1"/>
    </source>
</evidence>
<dbReference type="Gene3D" id="3.30.230.70">
    <property type="entry name" value="GHMP Kinase, N-terminal domain"/>
    <property type="match status" value="1"/>
</dbReference>
<dbReference type="InterPro" id="IPR015847">
    <property type="entry name" value="ExoRNase_PH_dom2"/>
</dbReference>
<dbReference type="InterPro" id="IPR050080">
    <property type="entry name" value="RNase_PH"/>
</dbReference>
<dbReference type="GO" id="GO:0071051">
    <property type="term" value="P:poly(A)-dependent snoRNA 3'-end processing"/>
    <property type="evidence" value="ECO:0007669"/>
    <property type="project" value="TreeGrafter"/>
</dbReference>
<comment type="similarity">
    <text evidence="3">Belongs to the RNase PH family.</text>
</comment>
<dbReference type="GO" id="GO:0000177">
    <property type="term" value="C:cytoplasmic exosome (RNase complex)"/>
    <property type="evidence" value="ECO:0007669"/>
    <property type="project" value="TreeGrafter"/>
</dbReference>
<dbReference type="EMBL" id="JPWV03000136">
    <property type="protein sequence ID" value="KAG2523551.1"/>
    <property type="molecule type" value="Genomic_DNA"/>
</dbReference>
<sequence>MAAKAGNASVLGGTSSGEFISVAGLRVDGRRSEEVRRIRTRFGLFSRVDGSSYYEQGNTKVMAVVYGPRELRTAAAGSANSGAAAVGTGSGNAASNTQPRASVNCEFTQTAFATSERKPQRSGDRKKVEMSLAVKQIFEACIQTQLYPRSQIDIFVQVLHADGGELPASINAITLALIDAGIALNDFVVASSAGYLQQTMLCDLNYAEEVARAPQMVIALNPRTQKLNLLQMECKLPLELFESLMEVATEGCNQIYDLLQNAVQSRTAPGVAATGHKRPITTTVDVGKSPVQMKPSEQQESENLAWMDMMLALLERRYSSHPNLPVCVSDLEAANMLQSPQPKRYKTGIAAVVQAIPIDNNSVAAPRTSLDDSRTQNSTGQHQITGGVTVTHRSQAVMHEKPVTLNTQRIPARFSQEHQEQAREEKRQRLLLRHAQQIQASSVSSSTSCGCKTGCLKMYCMCFSSRGFCHAGCACDDCKNSRNNKIERVEAIQNYLANDPRSFSFASLPQDANKTGFLHLLPQKSSAVVMRGCRCKKSKCLKKYCECFQNGIACTTHCRCMDCSNHCESLAAHEHRHLQKGSATPHGKHVLSSAGVVPISAEPKPFHPVQITVTKQPRRNCVGKTLRLNL</sequence>
<dbReference type="InterPro" id="IPR020568">
    <property type="entry name" value="Ribosomal_Su5_D2-typ_SF"/>
</dbReference>
<keyword evidence="13" id="KW-1185">Reference proteome</keyword>
<reference evidence="9" key="1">
    <citation type="journal article" date="2015" name="Genom Data">
        <title>Genome sequences of six Phytophthora species associated with forests in New Zealand.</title>
        <authorList>
            <person name="Studholme D.J."/>
            <person name="McDougal R.L."/>
            <person name="Sambles C."/>
            <person name="Hansen E."/>
            <person name="Hardy G."/>
            <person name="Grant M."/>
            <person name="Ganley R.J."/>
            <person name="Williams N.M."/>
        </authorList>
    </citation>
    <scope>NUCLEOTIDE SEQUENCE</scope>
    <source>
        <strain evidence="9">NZFS 2646</strain>
        <strain evidence="10">NZFS 3630</strain>
    </source>
</reference>
<dbReference type="GO" id="GO:0071028">
    <property type="term" value="P:nuclear mRNA surveillance"/>
    <property type="evidence" value="ECO:0007669"/>
    <property type="project" value="TreeGrafter"/>
</dbReference>
<keyword evidence="5" id="KW-0963">Cytoplasm</keyword>